<evidence type="ECO:0000259" key="9">
    <source>
        <dbReference type="SMART" id="SM00359"/>
    </source>
</evidence>
<proteinExistence type="inferred from homology"/>
<dbReference type="AlphaFoldDB" id="A0A3Q9HRD6"/>
<evidence type="ECO:0000256" key="5">
    <source>
        <dbReference type="ARBA" id="ARBA00022679"/>
    </source>
</evidence>
<evidence type="ECO:0000256" key="6">
    <source>
        <dbReference type="ARBA" id="ARBA00022691"/>
    </source>
</evidence>
<gene>
    <name evidence="10" type="ORF">BBF96_10800</name>
</gene>
<evidence type="ECO:0000256" key="2">
    <source>
        <dbReference type="ARBA" id="ARBA00022490"/>
    </source>
</evidence>
<evidence type="ECO:0000313" key="11">
    <source>
        <dbReference type="Proteomes" id="UP000267250"/>
    </source>
</evidence>
<evidence type="ECO:0000256" key="3">
    <source>
        <dbReference type="ARBA" id="ARBA00022552"/>
    </source>
</evidence>
<dbReference type="Pfam" id="PF17785">
    <property type="entry name" value="PUA_3"/>
    <property type="match status" value="1"/>
</dbReference>
<dbReference type="OrthoDB" id="9805492at2"/>
<keyword evidence="3" id="KW-0698">rRNA processing</keyword>
<dbReference type="Proteomes" id="UP000267250">
    <property type="component" value="Chromosome"/>
</dbReference>
<dbReference type="GO" id="GO:0008168">
    <property type="term" value="F:methyltransferase activity"/>
    <property type="evidence" value="ECO:0007669"/>
    <property type="project" value="UniProtKB-KW"/>
</dbReference>
<keyword evidence="11" id="KW-1185">Reference proteome</keyword>
<dbReference type="GO" id="GO:0003723">
    <property type="term" value="F:RNA binding"/>
    <property type="evidence" value="ECO:0007669"/>
    <property type="project" value="UniProtKB-KW"/>
</dbReference>
<dbReference type="Gene3D" id="2.30.130.10">
    <property type="entry name" value="PUA domain"/>
    <property type="match status" value="1"/>
</dbReference>
<dbReference type="KEGG" id="aft:BBF96_10800"/>
<evidence type="ECO:0000256" key="7">
    <source>
        <dbReference type="ARBA" id="ARBA00022884"/>
    </source>
</evidence>
<dbReference type="CDD" id="cd02440">
    <property type="entry name" value="AdoMet_MTases"/>
    <property type="match status" value="1"/>
</dbReference>
<dbReference type="InterPro" id="IPR041532">
    <property type="entry name" value="RlmI-like_PUA"/>
</dbReference>
<evidence type="ECO:0000256" key="4">
    <source>
        <dbReference type="ARBA" id="ARBA00022603"/>
    </source>
</evidence>
<evidence type="ECO:0000256" key="1">
    <source>
        <dbReference type="ARBA" id="ARBA00004496"/>
    </source>
</evidence>
<dbReference type="RefSeq" id="WP_127017179.1">
    <property type="nucleotide sequence ID" value="NZ_CP016379.1"/>
</dbReference>
<dbReference type="PROSITE" id="PS50890">
    <property type="entry name" value="PUA"/>
    <property type="match status" value="1"/>
</dbReference>
<comment type="subcellular location">
    <subcellularLocation>
        <location evidence="1">Cytoplasm</location>
    </subcellularLocation>
</comment>
<dbReference type="InterPro" id="IPR019614">
    <property type="entry name" value="SAM-dep_methyl-trfase"/>
</dbReference>
<dbReference type="Gene3D" id="3.30.750.80">
    <property type="entry name" value="RNA methyltransferase domain (HRMD) like"/>
    <property type="match status" value="1"/>
</dbReference>
<evidence type="ECO:0000313" key="10">
    <source>
        <dbReference type="EMBL" id="AZR73832.1"/>
    </source>
</evidence>
<sequence length="389" mass="45079">MTNVILRKRKNRRIENGHPWIYDNEILKIEGEVKPGDIVNVLNHARSFIGRGYINPNSKIRIRLLTREDEEIDRNFFRRRITRAWEYRKRFYDTSSCRVIFGEADFLPGLIVDKFGDYLVIQTLALGIDQYKEMIVELLDEIIQPKGIYERNDVPVRELEGLPQKKGFLKGEFDTVVEIEENGIRMLVDLAEGQKTGYFLDQKENRAAIEPLVRDALVLDCFCHTGAFTLHALHYGAREVTAVDISEQAIDFVKKNVALNGYEDRVKYEVANAFDLLREYADRGEKFDVVILDPPAFCKSRSAIEGAKRGYKEINLRGMKIVKPGGFLVTASCSHYMYPEIFTEVILDAAADAGKQLRLVEYRYQSKDHPILMSYRESLYLKFFIYQVF</sequence>
<name>A0A3Q9HRD6_9FIRM</name>
<keyword evidence="4 10" id="KW-0489">Methyltransferase</keyword>
<dbReference type="PANTHER" id="PTHR42873:SF1">
    <property type="entry name" value="S-ADENOSYLMETHIONINE-DEPENDENT METHYLTRANSFERASE DOMAIN-CONTAINING PROTEIN"/>
    <property type="match status" value="1"/>
</dbReference>
<keyword evidence="5 10" id="KW-0808">Transferase</keyword>
<dbReference type="CDD" id="cd11572">
    <property type="entry name" value="RlmI_M_like"/>
    <property type="match status" value="1"/>
</dbReference>
<dbReference type="SUPFAM" id="SSF88697">
    <property type="entry name" value="PUA domain-like"/>
    <property type="match status" value="1"/>
</dbReference>
<comment type="similarity">
    <text evidence="8">Belongs to the methyltransferase superfamily. RlmI family.</text>
</comment>
<dbReference type="GO" id="GO:0005737">
    <property type="term" value="C:cytoplasm"/>
    <property type="evidence" value="ECO:0007669"/>
    <property type="project" value="UniProtKB-SubCell"/>
</dbReference>
<keyword evidence="6" id="KW-0949">S-adenosyl-L-methionine</keyword>
<dbReference type="SUPFAM" id="SSF53335">
    <property type="entry name" value="S-adenosyl-L-methionine-dependent methyltransferases"/>
    <property type="match status" value="1"/>
</dbReference>
<dbReference type="GO" id="GO:0006364">
    <property type="term" value="P:rRNA processing"/>
    <property type="evidence" value="ECO:0007669"/>
    <property type="project" value="UniProtKB-KW"/>
</dbReference>
<feature type="domain" description="PUA" evidence="9">
    <location>
        <begin position="2"/>
        <end position="86"/>
    </location>
</feature>
<keyword evidence="7" id="KW-0694">RNA-binding</keyword>
<accession>A0A3Q9HRD6</accession>
<dbReference type="InterPro" id="IPR036974">
    <property type="entry name" value="PUA_sf"/>
</dbReference>
<dbReference type="GO" id="GO:0032259">
    <property type="term" value="P:methylation"/>
    <property type="evidence" value="ECO:0007669"/>
    <property type="project" value="UniProtKB-KW"/>
</dbReference>
<protein>
    <submittedName>
        <fullName evidence="10">SAM-dependent methyltransferase</fullName>
    </submittedName>
</protein>
<dbReference type="SMART" id="SM00359">
    <property type="entry name" value="PUA"/>
    <property type="match status" value="1"/>
</dbReference>
<dbReference type="EMBL" id="CP016379">
    <property type="protein sequence ID" value="AZR73832.1"/>
    <property type="molecule type" value="Genomic_DNA"/>
</dbReference>
<dbReference type="InterPro" id="IPR015947">
    <property type="entry name" value="PUA-like_sf"/>
</dbReference>
<dbReference type="CDD" id="cd21153">
    <property type="entry name" value="PUA_RlmI"/>
    <property type="match status" value="1"/>
</dbReference>
<dbReference type="Gene3D" id="3.40.50.150">
    <property type="entry name" value="Vaccinia Virus protein VP39"/>
    <property type="match status" value="1"/>
</dbReference>
<dbReference type="Pfam" id="PF10672">
    <property type="entry name" value="Methyltrans_SAM"/>
    <property type="match status" value="1"/>
</dbReference>
<dbReference type="InterPro" id="IPR002478">
    <property type="entry name" value="PUA"/>
</dbReference>
<evidence type="ECO:0000256" key="8">
    <source>
        <dbReference type="ARBA" id="ARBA00038091"/>
    </source>
</evidence>
<organism evidence="10 11">
    <name type="scientific">Anoxybacter fermentans</name>
    <dbReference type="NCBI Taxonomy" id="1323375"/>
    <lineage>
        <taxon>Bacteria</taxon>
        <taxon>Bacillati</taxon>
        <taxon>Bacillota</taxon>
        <taxon>Clostridia</taxon>
        <taxon>Halanaerobiales</taxon>
        <taxon>Anoxybacter</taxon>
    </lineage>
</organism>
<reference evidence="10 11" key="1">
    <citation type="submission" date="2016-07" db="EMBL/GenBank/DDBJ databases">
        <title>Genome and transcriptome analysis of iron-reducing fermentative bacteria Anoxybacter fermentans.</title>
        <authorList>
            <person name="Zeng X."/>
            <person name="Shao Z."/>
        </authorList>
    </citation>
    <scope>NUCLEOTIDE SEQUENCE [LARGE SCALE GENOMIC DNA]</scope>
    <source>
        <strain evidence="10 11">DY22613</strain>
    </source>
</reference>
<keyword evidence="2" id="KW-0963">Cytoplasm</keyword>
<dbReference type="PANTHER" id="PTHR42873">
    <property type="entry name" value="RIBOSOMAL RNA LARGE SUBUNIT METHYLTRANSFERASE"/>
    <property type="match status" value="1"/>
</dbReference>
<dbReference type="InterPro" id="IPR029063">
    <property type="entry name" value="SAM-dependent_MTases_sf"/>
</dbReference>